<keyword evidence="3" id="KW-1185">Reference proteome</keyword>
<feature type="signal peptide" evidence="1">
    <location>
        <begin position="1"/>
        <end position="20"/>
    </location>
</feature>
<evidence type="ECO:0000256" key="1">
    <source>
        <dbReference type="SAM" id="SignalP"/>
    </source>
</evidence>
<feature type="chain" id="PRO_5045796691" evidence="1">
    <location>
        <begin position="21"/>
        <end position="161"/>
    </location>
</feature>
<protein>
    <submittedName>
        <fullName evidence="2">Uncharacterized protein</fullName>
    </submittedName>
</protein>
<dbReference type="EMBL" id="JAWRVI010000100">
    <property type="protein sequence ID" value="KAK4077301.1"/>
    <property type="molecule type" value="Genomic_DNA"/>
</dbReference>
<comment type="caution">
    <text evidence="2">The sequence shown here is derived from an EMBL/GenBank/DDBJ whole genome shotgun (WGS) entry which is preliminary data.</text>
</comment>
<dbReference type="PANTHER" id="PTHR35605">
    <property type="entry name" value="ECP2 EFFECTOR PROTEIN DOMAIN-CONTAINING PROTEIN-RELATED"/>
    <property type="match status" value="1"/>
</dbReference>
<name>A0ABR0BHA8_PURLI</name>
<gene>
    <name evidence="2" type="ORF">Purlil1_12385</name>
</gene>
<keyword evidence="1" id="KW-0732">Signal</keyword>
<proteinExistence type="predicted"/>
<accession>A0ABR0BHA8</accession>
<evidence type="ECO:0000313" key="2">
    <source>
        <dbReference type="EMBL" id="KAK4077301.1"/>
    </source>
</evidence>
<evidence type="ECO:0000313" key="3">
    <source>
        <dbReference type="Proteomes" id="UP001287286"/>
    </source>
</evidence>
<dbReference type="Proteomes" id="UP001287286">
    <property type="component" value="Unassembled WGS sequence"/>
</dbReference>
<organism evidence="2 3">
    <name type="scientific">Purpureocillium lilacinum</name>
    <name type="common">Paecilomyces lilacinus</name>
    <dbReference type="NCBI Taxonomy" id="33203"/>
    <lineage>
        <taxon>Eukaryota</taxon>
        <taxon>Fungi</taxon>
        <taxon>Dikarya</taxon>
        <taxon>Ascomycota</taxon>
        <taxon>Pezizomycotina</taxon>
        <taxon>Sordariomycetes</taxon>
        <taxon>Hypocreomycetidae</taxon>
        <taxon>Hypocreales</taxon>
        <taxon>Ophiocordycipitaceae</taxon>
        <taxon>Purpureocillium</taxon>
    </lineage>
</organism>
<dbReference type="PANTHER" id="PTHR35605:SF1">
    <property type="entry name" value="ECP2 EFFECTOR PROTEIN DOMAIN-CONTAINING PROTEIN-RELATED"/>
    <property type="match status" value="1"/>
</dbReference>
<sequence length="161" mass="17721">MRRLKMYFLLLSGLARFAAALPNALNLRETSQILPLSVHWDLRAEEASVICSTPSVNMTTFGAVTSYGLEQAISYLANLDGQPRMNAGPASCSQVSCAYATSVYLCNDAKSSRTLETWTVVADAVKAIHERCGMYALAEQPLGGQIFYKEDWNVILRSSWC</sequence>
<reference evidence="2 3" key="1">
    <citation type="journal article" date="2024" name="Microbiol. Resour. Announc.">
        <title>Genome annotations for the ascomycete fungi Trichoderma harzianum, Trichoderma aggressivum, and Purpureocillium lilacinum.</title>
        <authorList>
            <person name="Beijen E.P.W."/>
            <person name="Ohm R.A."/>
        </authorList>
    </citation>
    <scope>NUCLEOTIDE SEQUENCE [LARGE SCALE GENOMIC DNA]</scope>
    <source>
        <strain evidence="2 3">CBS 150709</strain>
    </source>
</reference>